<dbReference type="Gene3D" id="3.40.1310.20">
    <property type="match status" value="1"/>
</dbReference>
<evidence type="ECO:0000256" key="11">
    <source>
        <dbReference type="ARBA" id="ARBA00022801"/>
    </source>
</evidence>
<dbReference type="GO" id="GO:0004519">
    <property type="term" value="F:endonuclease activity"/>
    <property type="evidence" value="ECO:0007669"/>
    <property type="project" value="UniProtKB-KW"/>
</dbReference>
<keyword evidence="11" id="KW-0378">Hydrolase</keyword>
<dbReference type="Proteomes" id="UP001517053">
    <property type="component" value="Segment"/>
</dbReference>
<keyword evidence="4" id="KW-0808">Transferase</keyword>
<dbReference type="GO" id="GO:0003723">
    <property type="term" value="F:RNA binding"/>
    <property type="evidence" value="ECO:0007669"/>
    <property type="project" value="InterPro"/>
</dbReference>
<organism evidence="19 20">
    <name type="scientific">uncultured virus</name>
    <dbReference type="NCBI Taxonomy" id="340016"/>
    <lineage>
        <taxon>Viruses</taxon>
        <taxon>environmental samples</taxon>
    </lineage>
</organism>
<comment type="cofactor">
    <cofactor evidence="1">
        <name>Mn(2+)</name>
        <dbReference type="ChEBI" id="CHEBI:29035"/>
    </cofactor>
</comment>
<evidence type="ECO:0000256" key="1">
    <source>
        <dbReference type="ARBA" id="ARBA00001936"/>
    </source>
</evidence>
<evidence type="ECO:0000256" key="3">
    <source>
        <dbReference type="ARBA" id="ARBA00008545"/>
    </source>
</evidence>
<evidence type="ECO:0000256" key="8">
    <source>
        <dbReference type="ARBA" id="ARBA00022723"/>
    </source>
</evidence>
<dbReference type="InterPro" id="IPR027417">
    <property type="entry name" value="P-loop_NTPase"/>
</dbReference>
<reference evidence="19" key="1">
    <citation type="submission" date="2017-01" db="EMBL/GenBank/DDBJ databases">
        <title>High-throughput sequencing uncovers low homogeneity in the biogeography of single-stranded DNA viruses.</title>
        <authorList>
            <person name="Pearson V.M."/>
            <person name="Rokyta D.R."/>
        </authorList>
    </citation>
    <scope>NUCLEOTIDE SEQUENCE [LARGE SCALE GENOMIC DNA]</scope>
</reference>
<evidence type="ECO:0000256" key="17">
    <source>
        <dbReference type="ARBA" id="ARBA00049360"/>
    </source>
</evidence>
<sequence length="276" mass="32009">MSRGPNWCFTINNWTVEDKQKLDLLECGYVLYGEEVAPTTGTPHLQCYVEFTGKKTWNVVRALLPERSADIAIRRGTQKQAIEYCKKEGKFTERGEKKNQGSRGDLDGIRVLALEGGMREVTRHGNMQQIAVATKFLTYNEEPRDWKPYVVWIWGPTGAGKSRMAREILNSDDIYTKSDGTKWFDGYDNHENVIFDDFREDWFTFTYMLSLLDRYECRVEIKGGLRQFKPKVIVITSPCKPEYAFQNCYEDRTQLLRRIDEVIELVARCPEVAGNN</sequence>
<dbReference type="InterPro" id="IPR000605">
    <property type="entry name" value="Helicase_SF3_ssDNA/RNA_vir"/>
</dbReference>
<dbReference type="GO" id="GO:0003724">
    <property type="term" value="F:RNA helicase activity"/>
    <property type="evidence" value="ECO:0007669"/>
    <property type="project" value="InterPro"/>
</dbReference>
<evidence type="ECO:0000256" key="2">
    <source>
        <dbReference type="ARBA" id="ARBA00004147"/>
    </source>
</evidence>
<comment type="subcellular location">
    <subcellularLocation>
        <location evidence="2">Host nucleus</location>
    </subcellularLocation>
</comment>
<evidence type="ECO:0000256" key="12">
    <source>
        <dbReference type="ARBA" id="ARBA00023124"/>
    </source>
</evidence>
<evidence type="ECO:0000256" key="14">
    <source>
        <dbReference type="ARBA" id="ARBA00023268"/>
    </source>
</evidence>
<evidence type="ECO:0000256" key="10">
    <source>
        <dbReference type="ARBA" id="ARBA00022759"/>
    </source>
</evidence>
<evidence type="ECO:0000313" key="19">
    <source>
        <dbReference type="EMBL" id="AUM61764.1"/>
    </source>
</evidence>
<dbReference type="GO" id="GO:0003677">
    <property type="term" value="F:DNA binding"/>
    <property type="evidence" value="ECO:0007669"/>
    <property type="project" value="UniProtKB-KW"/>
</dbReference>
<dbReference type="Pfam" id="PF02407">
    <property type="entry name" value="Viral_Rep"/>
    <property type="match status" value="1"/>
</dbReference>
<keyword evidence="6" id="KW-0235">DNA replication</keyword>
<accession>A0A2K9LWB4</accession>
<keyword evidence="12" id="KW-0190">Covalent protein-DNA linkage</keyword>
<keyword evidence="5" id="KW-0548">Nucleotidyltransferase</keyword>
<keyword evidence="10" id="KW-0255">Endonuclease</keyword>
<dbReference type="GO" id="GO:0046872">
    <property type="term" value="F:metal ion binding"/>
    <property type="evidence" value="ECO:0007669"/>
    <property type="project" value="UniProtKB-KW"/>
</dbReference>
<keyword evidence="20" id="KW-1185">Reference proteome</keyword>
<evidence type="ECO:0000256" key="5">
    <source>
        <dbReference type="ARBA" id="ARBA00022695"/>
    </source>
</evidence>
<keyword evidence="14" id="KW-0511">Multifunctional enzyme</keyword>
<dbReference type="Pfam" id="PF00910">
    <property type="entry name" value="RNA_helicase"/>
    <property type="match status" value="1"/>
</dbReference>
<dbReference type="GO" id="GO:0042025">
    <property type="term" value="C:host cell nucleus"/>
    <property type="evidence" value="ECO:0007669"/>
    <property type="project" value="UniProtKB-SubCell"/>
</dbReference>
<feature type="unsure residue" description="D or N" evidence="19">
    <location>
        <position position="251"/>
    </location>
</feature>
<evidence type="ECO:0000256" key="15">
    <source>
        <dbReference type="ARBA" id="ARBA00030754"/>
    </source>
</evidence>
<dbReference type="GO" id="GO:0016787">
    <property type="term" value="F:hydrolase activity"/>
    <property type="evidence" value="ECO:0007669"/>
    <property type="project" value="UniProtKB-KW"/>
</dbReference>
<evidence type="ECO:0000313" key="20">
    <source>
        <dbReference type="Proteomes" id="UP001517053"/>
    </source>
</evidence>
<gene>
    <name evidence="19" type="primary">Rep</name>
</gene>
<keyword evidence="7" id="KW-0540">Nuclease</keyword>
<evidence type="ECO:0000259" key="18">
    <source>
        <dbReference type="PROSITE" id="PS52020"/>
    </source>
</evidence>
<comment type="catalytic activity">
    <reaction evidence="17">
        <text>ATP + H2O = ADP + phosphate + H(+)</text>
        <dbReference type="Rhea" id="RHEA:13065"/>
        <dbReference type="ChEBI" id="CHEBI:15377"/>
        <dbReference type="ChEBI" id="CHEBI:15378"/>
        <dbReference type="ChEBI" id="CHEBI:30616"/>
        <dbReference type="ChEBI" id="CHEBI:43474"/>
        <dbReference type="ChEBI" id="CHEBI:456216"/>
    </reaction>
</comment>
<dbReference type="PROSITE" id="PS52020">
    <property type="entry name" value="CRESS_DNA_REP"/>
    <property type="match status" value="1"/>
</dbReference>
<keyword evidence="13" id="KW-0238">DNA-binding</keyword>
<dbReference type="GO" id="GO:0006260">
    <property type="term" value="P:DNA replication"/>
    <property type="evidence" value="ECO:0007669"/>
    <property type="project" value="UniProtKB-KW"/>
</dbReference>
<evidence type="ECO:0000256" key="4">
    <source>
        <dbReference type="ARBA" id="ARBA00022679"/>
    </source>
</evidence>
<proteinExistence type="inferred from homology"/>
<dbReference type="GO" id="GO:0000166">
    <property type="term" value="F:nucleotide binding"/>
    <property type="evidence" value="ECO:0007669"/>
    <property type="project" value="UniProtKB-KW"/>
</dbReference>
<feature type="domain" description="CRESS-DNA virus Rep endonuclease" evidence="18">
    <location>
        <begin position="1"/>
        <end position="97"/>
    </location>
</feature>
<dbReference type="EMBL" id="KY487847">
    <property type="protein sequence ID" value="AUM61764.1"/>
    <property type="molecule type" value="Genomic_DNA"/>
</dbReference>
<keyword evidence="8" id="KW-0479">Metal-binding</keyword>
<name>A0A2K9LWB4_9VIRU</name>
<protein>
    <recommendedName>
        <fullName evidence="15">ATP-dependent helicase Rep</fullName>
    </recommendedName>
    <alternativeName>
        <fullName evidence="16">RepP</fullName>
    </alternativeName>
</protein>
<keyword evidence="9" id="KW-0547">Nucleotide-binding</keyword>
<dbReference type="SUPFAM" id="SSF52540">
    <property type="entry name" value="P-loop containing nucleoside triphosphate hydrolases"/>
    <property type="match status" value="1"/>
</dbReference>
<evidence type="ECO:0000256" key="16">
    <source>
        <dbReference type="ARBA" id="ARBA00032243"/>
    </source>
</evidence>
<evidence type="ECO:0000256" key="6">
    <source>
        <dbReference type="ARBA" id="ARBA00022705"/>
    </source>
</evidence>
<dbReference type="InterPro" id="IPR049912">
    <property type="entry name" value="CRESS_DNA_REP"/>
</dbReference>
<evidence type="ECO:0000256" key="13">
    <source>
        <dbReference type="ARBA" id="ARBA00023125"/>
    </source>
</evidence>
<comment type="similarity">
    <text evidence="3">Belongs to the nanoviruses/circoviruses replication-associated protein family.</text>
</comment>
<evidence type="ECO:0000256" key="7">
    <source>
        <dbReference type="ARBA" id="ARBA00022722"/>
    </source>
</evidence>
<evidence type="ECO:0000256" key="9">
    <source>
        <dbReference type="ARBA" id="ARBA00022741"/>
    </source>
</evidence>
<dbReference type="GO" id="GO:0016779">
    <property type="term" value="F:nucleotidyltransferase activity"/>
    <property type="evidence" value="ECO:0007669"/>
    <property type="project" value="UniProtKB-KW"/>
</dbReference>
<dbReference type="Gene3D" id="3.40.50.300">
    <property type="entry name" value="P-loop containing nucleotide triphosphate hydrolases"/>
    <property type="match status" value="1"/>
</dbReference>